<dbReference type="EMBL" id="BK010596">
    <property type="protein sequence ID" value="DAC74915.1"/>
    <property type="molecule type" value="Genomic_DNA"/>
</dbReference>
<reference evidence="15" key="1">
    <citation type="journal article" date="2014" name="Genome Biol. Evol.">
        <title>Comparative genomic analysis of malaria mosquito vector-associated novel pathogen Elizabethkingia anophelis.</title>
        <authorList>
            <person name="Teo J."/>
            <person name="Tan S.Y."/>
            <person name="Liu Y."/>
            <person name="Tay M."/>
            <person name="Ding Y."/>
            <person name="Li Y."/>
            <person name="Kjelleberg S."/>
            <person name="Givskov M."/>
            <person name="Lin R.T."/>
            <person name="Yang L."/>
        </authorList>
    </citation>
    <scope>NUCLEOTIDE SEQUENCE</scope>
</reference>
<gene>
    <name evidence="15" type="primary">ICEEaII(1)_0422_2815_1844</name>
    <name evidence="16" type="synonym">ICEEaII(1)_CIP60.58_2815_1844</name>
</gene>
<evidence type="ECO:0000256" key="1">
    <source>
        <dbReference type="ARBA" id="ARBA00004323"/>
    </source>
</evidence>
<keyword evidence="6" id="KW-0479">Metal-binding</keyword>
<keyword evidence="3" id="KW-0328">Glycosyltransferase</keyword>
<evidence type="ECO:0000256" key="5">
    <source>
        <dbReference type="ARBA" id="ARBA00022692"/>
    </source>
</evidence>
<evidence type="ECO:0000313" key="15">
    <source>
        <dbReference type="EMBL" id="DAC74859.1"/>
    </source>
</evidence>
<evidence type="ECO:0000256" key="8">
    <source>
        <dbReference type="ARBA" id="ARBA00022968"/>
    </source>
</evidence>
<evidence type="ECO:0000256" key="12">
    <source>
        <dbReference type="ARBA" id="ARBA00023157"/>
    </source>
</evidence>
<dbReference type="Pfam" id="PF02485">
    <property type="entry name" value="Branch"/>
    <property type="match status" value="1"/>
</dbReference>
<evidence type="ECO:0000256" key="9">
    <source>
        <dbReference type="ARBA" id="ARBA00022989"/>
    </source>
</evidence>
<keyword evidence="4 16" id="KW-0808">Transferase</keyword>
<organism evidence="15">
    <name type="scientific">Elizabethkingia anophelis</name>
    <dbReference type="NCBI Taxonomy" id="1117645"/>
    <lineage>
        <taxon>Bacteria</taxon>
        <taxon>Pseudomonadati</taxon>
        <taxon>Bacteroidota</taxon>
        <taxon>Flavobacteriia</taxon>
        <taxon>Flavobacteriales</taxon>
        <taxon>Weeksellaceae</taxon>
        <taxon>Elizabethkingia</taxon>
    </lineage>
</organism>
<dbReference type="InterPro" id="IPR003406">
    <property type="entry name" value="Glyco_trans_14"/>
</dbReference>
<proteinExistence type="predicted"/>
<evidence type="ECO:0000256" key="3">
    <source>
        <dbReference type="ARBA" id="ARBA00022676"/>
    </source>
</evidence>
<reference evidence="15" key="3">
    <citation type="journal article" date="2016" name="Genome Announc.">
        <title>Complete Genome Sequences of Four Strains from the 2015-2016 Elizabethkingia anophelis Outbreak.</title>
        <authorList>
            <person name="Nicholson A.C."/>
            <person name="Whitney A.M."/>
            <person name="Emery B.D."/>
            <person name="Bell M.E."/>
            <person name="Gartin J.T."/>
            <person name="Humrighouse B.W."/>
            <person name="Loparev V.N."/>
            <person name="Batra D."/>
            <person name="Sheth M."/>
            <person name="Rowe L.A."/>
            <person name="Juieng P."/>
            <person name="Knipe K."/>
            <person name="Gulvik C."/>
            <person name="McQuiston J.R."/>
        </authorList>
    </citation>
    <scope>NUCLEOTIDE SEQUENCE</scope>
</reference>
<keyword evidence="8" id="KW-0735">Signal-anchor</keyword>
<comment type="subcellular location">
    <subcellularLocation>
        <location evidence="2">Endoplasmic reticulum membrane</location>
        <topology evidence="2">Single-pass type II membrane protein</topology>
    </subcellularLocation>
    <subcellularLocation>
        <location evidence="1">Golgi apparatus membrane</location>
        <topology evidence="1">Single-pass type II membrane protein</topology>
    </subcellularLocation>
</comment>
<reference evidence="15" key="5">
    <citation type="journal article" date="2017" name="Genome Announc.">
        <title>Complete Circularized Genome Sequences of Four Strains of Elizabethkingia anophelis, Including Two Novel Strains Isolated from Wild-Caught Anopheles sinensis.</title>
        <authorList>
            <person name="Pei D."/>
            <person name="Nicholson A.C."/>
            <person name="Jiang J."/>
            <person name="Chen H."/>
            <person name="Whitney A.M."/>
            <person name="Villarma A."/>
            <person name="Bell M."/>
            <person name="Humrighouse B."/>
            <person name="Rowe L.A."/>
            <person name="Sheth M."/>
            <person name="Batra D."/>
            <person name="Juieng P."/>
            <person name="Loparev V.N."/>
            <person name="McQuiston J.R."/>
            <person name="Lan Y."/>
            <person name="Ma Y."/>
            <person name="Xu J."/>
        </authorList>
    </citation>
    <scope>NUCLEOTIDE SEQUENCE</scope>
</reference>
<dbReference type="InterPro" id="IPR043538">
    <property type="entry name" value="XYLT"/>
</dbReference>
<keyword evidence="7" id="KW-0256">Endoplasmic reticulum</keyword>
<evidence type="ECO:0000313" key="16">
    <source>
        <dbReference type="EMBL" id="DAC74915.1"/>
    </source>
</evidence>
<evidence type="ECO:0000256" key="11">
    <source>
        <dbReference type="ARBA" id="ARBA00023136"/>
    </source>
</evidence>
<reference evidence="15" key="7">
    <citation type="journal article" date="2017" name="Sci. Rep.">
        <title>Genomic features, phylogenetic relationships, and comparative genomics of Elizabethkingia anophelis strain EM361-97 isolated in Taiwan.</title>
        <authorList>
            <person name="Lin J.N."/>
            <person name="Lai C.H."/>
            <person name="Yang C.H."/>
            <person name="Huang Y.H."/>
            <person name="Lin H.H."/>
        </authorList>
    </citation>
    <scope>NUCLEOTIDE SEQUENCE</scope>
</reference>
<dbReference type="GO" id="GO:0030158">
    <property type="term" value="F:protein xylosyltransferase activity"/>
    <property type="evidence" value="ECO:0007669"/>
    <property type="project" value="InterPro"/>
</dbReference>
<dbReference type="GO" id="GO:0015012">
    <property type="term" value="P:heparan sulfate proteoglycan biosynthetic process"/>
    <property type="evidence" value="ECO:0007669"/>
    <property type="project" value="TreeGrafter"/>
</dbReference>
<sequence length="323" mass="38510">MHLADNFNPLIMHTYFTQTQSQPVAVTPPPLIRIAYFIMVHHEPEVFKKLFYQIHTRDQFYLIHIDRKAKSEFTEEIQQFLIQFPNAYVLQSMNINPGGFSMIQAELDAMEYLLNVSSEWDFFINLSGDDYPLKNQNIIRQFLSDNTNKNFIFYYDQKFYRPDTLQRIQNHFTELAYKISSLIYKREFMKGITPYIGGKWFIFTRDTCAFMCRNDKVVKFKNFYLHTFLPGDSFFQTVLMNTTFHDIAVNDDKRMLIKSSKVTKQNPEIYINKLKQGNHLFIRKLNHQTDTLILRYIEENYNLPLSQTDQIGNELKTDENQKN</sequence>
<reference evidence="15" key="8">
    <citation type="journal article" date="2018" name="J. ISSAAS">
        <title>In Silico Identification of Three Types of Integrative and Conjugative Elements (ICEs) in Elizabethkingia anophelis Strains Isolated from Around the World.</title>
        <authorList>
            <person name="Xu J."/>
            <person name="Pei D."/>
            <person name="Nicholson A."/>
            <person name="Lan Y."/>
            <person name="Xia Q."/>
        </authorList>
    </citation>
    <scope>NUCLEOTIDE SEQUENCE</scope>
</reference>
<keyword evidence="10" id="KW-0333">Golgi apparatus</keyword>
<dbReference type="GO" id="GO:0016020">
    <property type="term" value="C:membrane"/>
    <property type="evidence" value="ECO:0007669"/>
    <property type="project" value="InterPro"/>
</dbReference>
<accession>A0A455ZDD8</accession>
<keyword evidence="9" id="KW-1133">Transmembrane helix</keyword>
<name>A0A455ZDD8_9FLAO</name>
<dbReference type="PANTHER" id="PTHR46025:SF3">
    <property type="entry name" value="XYLOSYLTRANSFERASE OXT"/>
    <property type="match status" value="1"/>
</dbReference>
<keyword evidence="13" id="KW-0325">Glycoprotein</keyword>
<protein>
    <recommendedName>
        <fullName evidence="14">Peptide O-xylosyltransferase</fullName>
    </recommendedName>
</protein>
<evidence type="ECO:0000256" key="6">
    <source>
        <dbReference type="ARBA" id="ARBA00022723"/>
    </source>
</evidence>
<keyword evidence="11" id="KW-0472">Membrane</keyword>
<reference evidence="15" key="4">
    <citation type="journal article" date="2016" name="Sci. Rep.">
        <title>Genomic epidemiology and global diversity of the emerging bacterial pathogen Elizabethkingia anophelis.</title>
        <authorList>
            <person name="Breurec S."/>
            <person name="Criscuolo A."/>
            <person name="Diancourt L."/>
            <person name="Rendueles O."/>
            <person name="Vandenbogaert M."/>
            <person name="Passet V."/>
            <person name="Caro V."/>
            <person name="Rocha E.P."/>
            <person name="Touchon M."/>
            <person name="Brisse S."/>
        </authorList>
    </citation>
    <scope>NUCLEOTIDE SEQUENCE</scope>
</reference>
<evidence type="ECO:0000256" key="2">
    <source>
        <dbReference type="ARBA" id="ARBA00004648"/>
    </source>
</evidence>
<evidence type="ECO:0000256" key="13">
    <source>
        <dbReference type="ARBA" id="ARBA00023180"/>
    </source>
</evidence>
<reference evidence="15" key="6">
    <citation type="journal article" date="2017" name="Nat. Commun.">
        <title>Evolutionary dynamics and genomic features of the Elizabethkingia anophelis 2015 to 2016 Wisconsin outbreak strain.</title>
        <authorList>
            <person name="Perrin A."/>
            <person name="Larsonneur E."/>
            <person name="Nicholson A.C."/>
            <person name="Edwards D.J."/>
            <person name="Gundlach K.M."/>
            <person name="Whitney A.M."/>
            <person name="Gulvik C.A."/>
            <person name="Bell M.E."/>
            <person name="Rendueles O."/>
            <person name="Cury J."/>
            <person name="Hugon P."/>
            <person name="Clermont D."/>
            <person name="Enouf V."/>
            <person name="Loparev V."/>
            <person name="Juieng P."/>
            <person name="Monson T."/>
            <person name="Warshauer D."/>
            <person name="Elbadawi L.I."/>
            <person name="Walters M.S."/>
            <person name="Crist M.B."/>
            <person name="Noble-Wang J."/>
            <person name="Borlaug G."/>
            <person name="Rocha E.P.C."/>
            <person name="Criscuolo A."/>
            <person name="Touchon M."/>
            <person name="Davis J.P."/>
            <person name="Holt K.E."/>
            <person name="McQuiston J.R."/>
            <person name="Brisse S."/>
        </authorList>
    </citation>
    <scope>NUCLEOTIDE SEQUENCE</scope>
</reference>
<dbReference type="EMBL" id="BK010595">
    <property type="protein sequence ID" value="DAC74859.1"/>
    <property type="molecule type" value="Genomic_DNA"/>
</dbReference>
<dbReference type="PANTHER" id="PTHR46025">
    <property type="entry name" value="XYLOSYLTRANSFERASE OXT"/>
    <property type="match status" value="1"/>
</dbReference>
<evidence type="ECO:0000256" key="4">
    <source>
        <dbReference type="ARBA" id="ARBA00022679"/>
    </source>
</evidence>
<dbReference type="GO" id="GO:0046872">
    <property type="term" value="F:metal ion binding"/>
    <property type="evidence" value="ECO:0007669"/>
    <property type="project" value="UniProtKB-KW"/>
</dbReference>
<evidence type="ECO:0000256" key="7">
    <source>
        <dbReference type="ARBA" id="ARBA00022824"/>
    </source>
</evidence>
<evidence type="ECO:0000256" key="10">
    <source>
        <dbReference type="ARBA" id="ARBA00023034"/>
    </source>
</evidence>
<dbReference type="GO" id="GO:0050650">
    <property type="term" value="P:chondroitin sulfate proteoglycan biosynthetic process"/>
    <property type="evidence" value="ECO:0007669"/>
    <property type="project" value="TreeGrafter"/>
</dbReference>
<reference evidence="15" key="2">
    <citation type="journal article" date="2014" name="PLoS ONE">
        <title>Insights from the genome annotation of Elizabethkingia anophelis from the malaria vector Anopheles gambiae.</title>
        <authorList>
            <person name="Kukutla P."/>
            <person name="Lindberg B.G."/>
            <person name="Pei D."/>
            <person name="Rayl M."/>
            <person name="Yu W."/>
            <person name="Steritz M."/>
            <person name="Faye I."/>
            <person name="Xu J."/>
        </authorList>
    </citation>
    <scope>NUCLEOTIDE SEQUENCE</scope>
</reference>
<keyword evidence="12" id="KW-1015">Disulfide bond</keyword>
<evidence type="ECO:0000256" key="14">
    <source>
        <dbReference type="ARBA" id="ARBA00042865"/>
    </source>
</evidence>
<keyword evidence="5" id="KW-0812">Transmembrane</keyword>
<dbReference type="AlphaFoldDB" id="A0A455ZDD8"/>